<gene>
    <name evidence="11" type="ORF">AYI68_g4629</name>
</gene>
<evidence type="ECO:0000256" key="8">
    <source>
        <dbReference type="SAM" id="MobiDB-lite"/>
    </source>
</evidence>
<dbReference type="EMBL" id="LSSL01002622">
    <property type="protein sequence ID" value="OLY81266.1"/>
    <property type="molecule type" value="Genomic_DNA"/>
</dbReference>
<keyword evidence="7" id="KW-0325">Glycoprotein</keyword>
<feature type="transmembrane region" description="Helical" evidence="9">
    <location>
        <begin position="484"/>
        <end position="503"/>
    </location>
</feature>
<feature type="transmembrane region" description="Helical" evidence="9">
    <location>
        <begin position="878"/>
        <end position="895"/>
    </location>
</feature>
<feature type="transmembrane region" description="Helical" evidence="9">
    <location>
        <begin position="623"/>
        <end position="641"/>
    </location>
</feature>
<evidence type="ECO:0000256" key="7">
    <source>
        <dbReference type="ARBA" id="ARBA00023180"/>
    </source>
</evidence>
<keyword evidence="5 9" id="KW-1133">Transmembrane helix</keyword>
<proteinExistence type="inferred from homology"/>
<feature type="transmembrane region" description="Helical" evidence="9">
    <location>
        <begin position="356"/>
        <end position="377"/>
    </location>
</feature>
<dbReference type="Pfam" id="PF07779">
    <property type="entry name" value="Cas1_AcylT"/>
    <property type="match status" value="1"/>
</dbReference>
<evidence type="ECO:0000256" key="5">
    <source>
        <dbReference type="ARBA" id="ARBA00022989"/>
    </source>
</evidence>
<evidence type="ECO:0000256" key="6">
    <source>
        <dbReference type="ARBA" id="ARBA00023136"/>
    </source>
</evidence>
<evidence type="ECO:0000256" key="4">
    <source>
        <dbReference type="ARBA" id="ARBA00022692"/>
    </source>
</evidence>
<evidence type="ECO:0000256" key="9">
    <source>
        <dbReference type="SAM" id="Phobius"/>
    </source>
</evidence>
<feature type="transmembrane region" description="Helical" evidence="9">
    <location>
        <begin position="392"/>
        <end position="411"/>
    </location>
</feature>
<sequence length="896" mass="103142">MPEIGIKEITFKDHSYCTTALKDGHWLPSPNGSRFWQPNSCVLKDYSSDDLLKCYNNKNFLFIGDNSVRDKYTSFKTKVTNFVKNNSPGPSDATSKFKYEINRNFNSLAADNLKAFYFGDPFINNTEIWDFLNDLKILGPDKSPNSSLQALLKAFGSDLQISNESENVIVIGTGHFYLRNKTNYGGILKWKKTIDSIYEIDSNKLSKSNTKIYISPVIPVVKEKLSSLQYTTVQDEAIDYMNKYLKSIKSQFNFPIVWADMAKGVPEETVDGIRYDQKLEFELMNVLHNHVCNPSIEKDSIKNQYYCCVDYPPPSPFIVVLFIIFSLILPALIILQQSEKSAFLSSSRFIKNLKILPNQKTLIQIFIIGLVLVLSFINDRTPLFEKNHKRVYYNWFLVLSIFTTVSSCLTIETKIGNNHMMNHRQLEEWRGWMVIFVVLIDYMGLSRFEGFKIFYQTIVCGLVFVSGFEYSTNNDKNNHFRWDTIIRNLFRLNIFVFGLSLFTNTPYMKYEYIFLETTFFIIAESILKFNNHRNNSTRYLLTKISIACFILIAIVVLKPVTASIIQVINFILNSKIDPVLLRTLISRYVFTGILGVFFGILYNNYIENPDHPNSLFITQNRDTIGKISALTLFVYFIFYTINFDYSIAKDVSKHEAHHSLFYDAFKNIFTSSVFCVSYLITRNYSDKFLTKSSAFLVYIGEHHIEILAGMNHFLLSNSGSDILVYIQFGFKYNYGGFYEFISEVSWVTNLLITFLIFFSCFTFVFIGTELILDKMFASSSISSNRISNMMKNRRDILRFESSDFILDSIYQNNNNSEINITDSGNDIQDKSKLSLSSTSPRDSLSFSSSPGFNAQKNQASDPKSLNIPVPEDYTSNQLFGVIIGFLIIMSVVNRLH</sequence>
<reference evidence="11 12" key="1">
    <citation type="journal article" date="2016" name="Mol. Biol. Evol.">
        <title>Genome-Wide Survey of Gut Fungi (Harpellales) Reveals the First Horizontally Transferred Ubiquitin Gene from a Mosquito Host.</title>
        <authorList>
            <person name="Wang Y."/>
            <person name="White M.M."/>
            <person name="Kvist S."/>
            <person name="Moncalvo J.M."/>
        </authorList>
    </citation>
    <scope>NUCLEOTIDE SEQUENCE [LARGE SCALE GENOMIC DNA]</scope>
    <source>
        <strain evidence="11 12">ALG-7-W6</strain>
    </source>
</reference>
<evidence type="ECO:0000256" key="3">
    <source>
        <dbReference type="ARBA" id="ARBA00022679"/>
    </source>
</evidence>
<dbReference type="Proteomes" id="UP000187455">
    <property type="component" value="Unassembled WGS sequence"/>
</dbReference>
<evidence type="ECO:0000313" key="12">
    <source>
        <dbReference type="Proteomes" id="UP000187455"/>
    </source>
</evidence>
<comment type="caution">
    <text evidence="11">The sequence shown here is derived from an EMBL/GenBank/DDBJ whole genome shotgun (WGS) entry which is preliminary data.</text>
</comment>
<evidence type="ECO:0000256" key="1">
    <source>
        <dbReference type="ARBA" id="ARBA00004141"/>
    </source>
</evidence>
<dbReference type="AlphaFoldDB" id="A0A1R0GWJ2"/>
<evidence type="ECO:0000256" key="2">
    <source>
        <dbReference type="ARBA" id="ARBA00010666"/>
    </source>
</evidence>
<organism evidence="11 12">
    <name type="scientific">Smittium mucronatum</name>
    <dbReference type="NCBI Taxonomy" id="133383"/>
    <lineage>
        <taxon>Eukaryota</taxon>
        <taxon>Fungi</taxon>
        <taxon>Fungi incertae sedis</taxon>
        <taxon>Zoopagomycota</taxon>
        <taxon>Kickxellomycotina</taxon>
        <taxon>Harpellomycetes</taxon>
        <taxon>Harpellales</taxon>
        <taxon>Legeriomycetaceae</taxon>
        <taxon>Smittium</taxon>
    </lineage>
</organism>
<keyword evidence="12" id="KW-1185">Reference proteome</keyword>
<dbReference type="PANTHER" id="PTHR13533:SF1">
    <property type="entry name" value="N-ACETYLNEURAMINATE 9-O-ACETYLTRANSFERASE"/>
    <property type="match status" value="1"/>
</dbReference>
<evidence type="ECO:0000259" key="10">
    <source>
        <dbReference type="Pfam" id="PF07779"/>
    </source>
</evidence>
<evidence type="ECO:0000313" key="11">
    <source>
        <dbReference type="EMBL" id="OLY81266.1"/>
    </source>
</evidence>
<feature type="transmembrane region" description="Helical" evidence="9">
    <location>
        <begin position="454"/>
        <end position="472"/>
    </location>
</feature>
<feature type="compositionally biased region" description="Polar residues" evidence="8">
    <location>
        <begin position="850"/>
        <end position="863"/>
    </location>
</feature>
<keyword evidence="6 9" id="KW-0472">Membrane</keyword>
<dbReference type="GO" id="GO:0005794">
    <property type="term" value="C:Golgi apparatus"/>
    <property type="evidence" value="ECO:0007669"/>
    <property type="project" value="UniProtKB-ARBA"/>
</dbReference>
<feature type="transmembrane region" description="Helical" evidence="9">
    <location>
        <begin position="584"/>
        <end position="602"/>
    </location>
</feature>
<feature type="transmembrane region" description="Helical" evidence="9">
    <location>
        <begin position="548"/>
        <end position="572"/>
    </location>
</feature>
<dbReference type="GO" id="GO:0005975">
    <property type="term" value="P:carbohydrate metabolic process"/>
    <property type="evidence" value="ECO:0007669"/>
    <property type="project" value="UniProtKB-ARBA"/>
</dbReference>
<feature type="transmembrane region" description="Helical" evidence="9">
    <location>
        <begin position="509"/>
        <end position="527"/>
    </location>
</feature>
<dbReference type="GO" id="GO:0016740">
    <property type="term" value="F:transferase activity"/>
    <property type="evidence" value="ECO:0007669"/>
    <property type="project" value="UniProtKB-KW"/>
</dbReference>
<name>A0A1R0GWJ2_9FUNG</name>
<comment type="subcellular location">
    <subcellularLocation>
        <location evidence="1">Membrane</location>
        <topology evidence="1">Multi-pass membrane protein</topology>
    </subcellularLocation>
</comment>
<feature type="region of interest" description="Disordered" evidence="8">
    <location>
        <begin position="831"/>
        <end position="865"/>
    </location>
</feature>
<feature type="transmembrane region" description="Helical" evidence="9">
    <location>
        <begin position="661"/>
        <end position="681"/>
    </location>
</feature>
<dbReference type="GO" id="GO:0016020">
    <property type="term" value="C:membrane"/>
    <property type="evidence" value="ECO:0007669"/>
    <property type="project" value="UniProtKB-SubCell"/>
</dbReference>
<feature type="compositionally biased region" description="Low complexity" evidence="8">
    <location>
        <begin position="833"/>
        <end position="849"/>
    </location>
</feature>
<protein>
    <submittedName>
        <fullName evidence="11">Putative O-acetyltransferase CAS1</fullName>
    </submittedName>
</protein>
<comment type="similarity">
    <text evidence="2">Belongs to the PC-esterase family. CASD1 subfamily.</text>
</comment>
<accession>A0A1R0GWJ2</accession>
<dbReference type="OrthoDB" id="1932925at2759"/>
<keyword evidence="4 9" id="KW-0812">Transmembrane</keyword>
<feature type="transmembrane region" description="Helical" evidence="9">
    <location>
        <begin position="746"/>
        <end position="766"/>
    </location>
</feature>
<feature type="domain" description="Cas1p 10 TM acyl transferase" evidence="10">
    <location>
        <begin position="306"/>
        <end position="727"/>
    </location>
</feature>
<dbReference type="PANTHER" id="PTHR13533">
    <property type="entry name" value="N-ACETYLNEURAMINATE 9-O-ACETYLTRANSFERASE"/>
    <property type="match status" value="1"/>
</dbReference>
<feature type="transmembrane region" description="Helical" evidence="9">
    <location>
        <begin position="317"/>
        <end position="335"/>
    </location>
</feature>
<keyword evidence="3 11" id="KW-0808">Transferase</keyword>
<dbReference type="InterPro" id="IPR012419">
    <property type="entry name" value="Cas1_AcylTrans_dom"/>
</dbReference>